<dbReference type="AlphaFoldDB" id="A0A1F2PAA9"/>
<evidence type="ECO:0000313" key="1">
    <source>
        <dbReference type="EMBL" id="OFV67984.1"/>
    </source>
</evidence>
<evidence type="ECO:0008006" key="3">
    <source>
        <dbReference type="Google" id="ProtNLM"/>
    </source>
</evidence>
<comment type="caution">
    <text evidence="1">The sequence shown here is derived from an EMBL/GenBank/DDBJ whole genome shotgun (WGS) entry which is preliminary data.</text>
</comment>
<reference evidence="1" key="1">
    <citation type="submission" date="2016-05" db="EMBL/GenBank/DDBJ databases">
        <title>Microbial consortia oxidize butane by reversing methanogenesis.</title>
        <authorList>
            <person name="Laso-Perez R."/>
            <person name="Richter M."/>
            <person name="Wegener G."/>
            <person name="Musat F."/>
        </authorList>
    </citation>
    <scope>NUCLEOTIDE SEQUENCE [LARGE SCALE GENOMIC DNA]</scope>
    <source>
        <strain evidence="1">BOX2</strain>
    </source>
</reference>
<dbReference type="SUPFAM" id="SSF48695">
    <property type="entry name" value="Multiheme cytochromes"/>
    <property type="match status" value="2"/>
</dbReference>
<dbReference type="EMBL" id="LYOS01000002">
    <property type="protein sequence ID" value="OFV67984.1"/>
    <property type="molecule type" value="Genomic_DNA"/>
</dbReference>
<evidence type="ECO:0000313" key="2">
    <source>
        <dbReference type="Proteomes" id="UP000186940"/>
    </source>
</evidence>
<accession>A0A1F2PAA9</accession>
<name>A0A1F2PAA9_9EURY</name>
<sequence length="244" mass="26028">MRRNTTGLLLVAIVAIGIFALPQTAALFSGQHSWYNLSDDGNQLPCVKCHGDINAEMIDSDNGVHKGLASPGCDCHRVNSSQVQKPTGVASGDTSGSTPGTTSHAAETIACMICHEYGNDGLGGYPHAGGFDQPDGVGDYNGDETNDPYQYSYDAGGRNGTKAAHNAFIQQAIDDDLMIDSNEACIGCHTRVGVNISWTKNVVLDFDAEEDEDGEWTVDNFQALGDNVTESGYENAYVESYTYP</sequence>
<gene>
    <name evidence="1" type="ORF">SCAL_000624</name>
</gene>
<dbReference type="InterPro" id="IPR036280">
    <property type="entry name" value="Multihaem_cyt_sf"/>
</dbReference>
<dbReference type="Proteomes" id="UP000186940">
    <property type="component" value="Unassembled WGS sequence"/>
</dbReference>
<dbReference type="STRING" id="1838285.SCAL_000624"/>
<proteinExistence type="predicted"/>
<protein>
    <recommendedName>
        <fullName evidence="3">Multiheme cytochrome</fullName>
    </recommendedName>
</protein>
<keyword evidence="2" id="KW-1185">Reference proteome</keyword>
<organism evidence="1 2">
    <name type="scientific">Candidatus Syntropharchaeum caldarium</name>
    <dbReference type="NCBI Taxonomy" id="1838285"/>
    <lineage>
        <taxon>Archaea</taxon>
        <taxon>Methanobacteriati</taxon>
        <taxon>Methanobacteriota</taxon>
        <taxon>Stenosarchaea group</taxon>
        <taxon>Methanomicrobia</taxon>
        <taxon>Methanosarcinales</taxon>
        <taxon>ANME-2 cluster</taxon>
        <taxon>Candidatus Syntropharchaeum</taxon>
    </lineage>
</organism>